<feature type="compositionally biased region" description="Low complexity" evidence="6">
    <location>
        <begin position="118"/>
        <end position="132"/>
    </location>
</feature>
<feature type="compositionally biased region" description="Low complexity" evidence="6">
    <location>
        <begin position="45"/>
        <end position="69"/>
    </location>
</feature>
<dbReference type="PROSITE" id="PS00036">
    <property type="entry name" value="BZIP_BASIC"/>
    <property type="match status" value="1"/>
</dbReference>
<evidence type="ECO:0000313" key="9">
    <source>
        <dbReference type="Proteomes" id="UP001479436"/>
    </source>
</evidence>
<feature type="domain" description="BZIP" evidence="7">
    <location>
        <begin position="150"/>
        <end position="203"/>
    </location>
</feature>
<dbReference type="EMBL" id="JASJQH010000116">
    <property type="protein sequence ID" value="KAK9766883.1"/>
    <property type="molecule type" value="Genomic_DNA"/>
</dbReference>
<comment type="subcellular location">
    <subcellularLocation>
        <location evidence="1">Nucleus</location>
    </subcellularLocation>
</comment>
<comment type="caution">
    <text evidence="8">The sequence shown here is derived from an EMBL/GenBank/DDBJ whole genome shotgun (WGS) entry which is preliminary data.</text>
</comment>
<feature type="region of interest" description="Disordered" evidence="6">
    <location>
        <begin position="35"/>
        <end position="73"/>
    </location>
</feature>
<evidence type="ECO:0000256" key="1">
    <source>
        <dbReference type="ARBA" id="ARBA00004123"/>
    </source>
</evidence>
<proteinExistence type="predicted"/>
<keyword evidence="5" id="KW-0175">Coiled coil</keyword>
<evidence type="ECO:0000313" key="8">
    <source>
        <dbReference type="EMBL" id="KAK9766883.1"/>
    </source>
</evidence>
<dbReference type="Pfam" id="PF00170">
    <property type="entry name" value="bZIP_1"/>
    <property type="match status" value="1"/>
</dbReference>
<dbReference type="Gene3D" id="1.20.5.170">
    <property type="match status" value="1"/>
</dbReference>
<dbReference type="SUPFAM" id="SSF57959">
    <property type="entry name" value="Leucine zipper domain"/>
    <property type="match status" value="1"/>
</dbReference>
<protein>
    <recommendedName>
        <fullName evidence="7">BZIP domain-containing protein</fullName>
    </recommendedName>
</protein>
<feature type="coiled-coil region" evidence="5">
    <location>
        <begin position="168"/>
        <end position="202"/>
    </location>
</feature>
<dbReference type="PANTHER" id="PTHR19304">
    <property type="entry name" value="CYCLIC-AMP RESPONSE ELEMENT BINDING PROTEIN"/>
    <property type="match status" value="1"/>
</dbReference>
<dbReference type="PRINTS" id="PR00041">
    <property type="entry name" value="LEUZIPPRCREB"/>
</dbReference>
<evidence type="ECO:0000259" key="7">
    <source>
        <dbReference type="PROSITE" id="PS50217"/>
    </source>
</evidence>
<keyword evidence="9" id="KW-1185">Reference proteome</keyword>
<evidence type="ECO:0000256" key="3">
    <source>
        <dbReference type="ARBA" id="ARBA00023163"/>
    </source>
</evidence>
<keyword evidence="3" id="KW-0804">Transcription</keyword>
<dbReference type="SMART" id="SM00338">
    <property type="entry name" value="BRLZ"/>
    <property type="match status" value="1"/>
</dbReference>
<feature type="compositionally biased region" description="Basic and acidic residues" evidence="6">
    <location>
        <begin position="103"/>
        <end position="112"/>
    </location>
</feature>
<gene>
    <name evidence="8" type="ORF">K7432_003706</name>
</gene>
<feature type="region of interest" description="Disordered" evidence="6">
    <location>
        <begin position="98"/>
        <end position="152"/>
    </location>
</feature>
<keyword evidence="2" id="KW-0805">Transcription regulation</keyword>
<dbReference type="Proteomes" id="UP001479436">
    <property type="component" value="Unassembled WGS sequence"/>
</dbReference>
<accession>A0ABR2WZE6</accession>
<evidence type="ECO:0000256" key="5">
    <source>
        <dbReference type="SAM" id="Coils"/>
    </source>
</evidence>
<dbReference type="InterPro" id="IPR051027">
    <property type="entry name" value="bZIP_transcription_factors"/>
</dbReference>
<dbReference type="InterPro" id="IPR004827">
    <property type="entry name" value="bZIP"/>
</dbReference>
<reference evidence="8 9" key="1">
    <citation type="submission" date="2023-04" db="EMBL/GenBank/DDBJ databases">
        <title>Genome of Basidiobolus ranarum AG-B5.</title>
        <authorList>
            <person name="Stajich J.E."/>
            <person name="Carter-House D."/>
            <person name="Gryganskyi A."/>
        </authorList>
    </citation>
    <scope>NUCLEOTIDE SEQUENCE [LARGE SCALE GENOMIC DNA]</scope>
    <source>
        <strain evidence="8 9">AG-B5</strain>
    </source>
</reference>
<evidence type="ECO:0000256" key="2">
    <source>
        <dbReference type="ARBA" id="ARBA00023015"/>
    </source>
</evidence>
<sequence length="218" mass="23949">MSIAVSENMQAISQSVSLPSDIGRQASPDFLAIRKVASRKRKAPNNNTNNSSYSSIYDPSASPPSAFSSETESCADRLHFAQAAEQLVAAASLVASLSSHSDSPNDSHHENSNLDTRSVSPSTSLPSSPPDSGNRGPYSTQGSMKGLTDEERRQRRLIRNREAAKECRKKKKLYVSELEEKVQKLEDDNDRLHREVQELQAKLTLSTMHTSAEVAHRV</sequence>
<evidence type="ECO:0000256" key="6">
    <source>
        <dbReference type="SAM" id="MobiDB-lite"/>
    </source>
</evidence>
<name>A0ABR2WZE6_9FUNG</name>
<dbReference type="InterPro" id="IPR046347">
    <property type="entry name" value="bZIP_sf"/>
</dbReference>
<organism evidence="8 9">
    <name type="scientific">Basidiobolus ranarum</name>
    <dbReference type="NCBI Taxonomy" id="34480"/>
    <lineage>
        <taxon>Eukaryota</taxon>
        <taxon>Fungi</taxon>
        <taxon>Fungi incertae sedis</taxon>
        <taxon>Zoopagomycota</taxon>
        <taxon>Entomophthoromycotina</taxon>
        <taxon>Basidiobolomycetes</taxon>
        <taxon>Basidiobolales</taxon>
        <taxon>Basidiobolaceae</taxon>
        <taxon>Basidiobolus</taxon>
    </lineage>
</organism>
<keyword evidence="4" id="KW-0539">Nucleus</keyword>
<evidence type="ECO:0000256" key="4">
    <source>
        <dbReference type="ARBA" id="ARBA00023242"/>
    </source>
</evidence>
<dbReference type="PROSITE" id="PS50217">
    <property type="entry name" value="BZIP"/>
    <property type="match status" value="1"/>
</dbReference>